<evidence type="ECO:0000313" key="8">
    <source>
        <dbReference type="Proteomes" id="UP000256629"/>
    </source>
</evidence>
<dbReference type="GO" id="GO:0006508">
    <property type="term" value="P:proteolysis"/>
    <property type="evidence" value="ECO:0007669"/>
    <property type="project" value="UniProtKB-KW"/>
</dbReference>
<dbReference type="PANTHER" id="PTHR30471">
    <property type="entry name" value="DNA REPAIR PROTEIN RADC"/>
    <property type="match status" value="1"/>
</dbReference>
<dbReference type="AlphaFoldDB" id="A0A3D9H5E6"/>
<reference evidence="7 8" key="1">
    <citation type="submission" date="2018-07" db="EMBL/GenBank/DDBJ databases">
        <title>Genomic Encyclopedia of Type Strains, Phase III (KMG-III): the genomes of soil and plant-associated and newly described type strains.</title>
        <authorList>
            <person name="Whitman W."/>
        </authorList>
    </citation>
    <scope>NUCLEOTIDE SEQUENCE [LARGE SCALE GENOMIC DNA]</scope>
    <source>
        <strain evidence="7 8">CECT 8487</strain>
    </source>
</reference>
<sequence>MHISKILLPSFSSFTLNKKTMKNKVSEIKISYKEKVSTLNSPKITCSKDTAELLFKHWNKDTIELQETFKILLLNNSNKVKGIYELSTGSITGTLVDLRILFAVVLKSLSVGLVLSHNHPSHKLKPSHADIQITEKIKKAAEFFDIKVLDHLILAPNGEYYSFADNGDL</sequence>
<dbReference type="Proteomes" id="UP000256629">
    <property type="component" value="Unassembled WGS sequence"/>
</dbReference>
<keyword evidence="8" id="KW-1185">Reference proteome</keyword>
<dbReference type="GO" id="GO:0008237">
    <property type="term" value="F:metallopeptidase activity"/>
    <property type="evidence" value="ECO:0007669"/>
    <property type="project" value="UniProtKB-KW"/>
</dbReference>
<keyword evidence="5" id="KW-0482">Metalloprotease</keyword>
<dbReference type="PANTHER" id="PTHR30471:SF3">
    <property type="entry name" value="UPF0758 PROTEIN YEES-RELATED"/>
    <property type="match status" value="1"/>
</dbReference>
<protein>
    <submittedName>
        <fullName evidence="7">DNA repair protein RadC</fullName>
    </submittedName>
</protein>
<keyword evidence="3" id="KW-0378">Hydrolase</keyword>
<dbReference type="InterPro" id="IPR001405">
    <property type="entry name" value="UPF0758"/>
</dbReference>
<evidence type="ECO:0000259" key="6">
    <source>
        <dbReference type="PROSITE" id="PS50249"/>
    </source>
</evidence>
<keyword evidence="1" id="KW-0645">Protease</keyword>
<dbReference type="EMBL" id="QRDX01000010">
    <property type="protein sequence ID" value="RED44704.1"/>
    <property type="molecule type" value="Genomic_DNA"/>
</dbReference>
<dbReference type="GO" id="GO:0046872">
    <property type="term" value="F:metal ion binding"/>
    <property type="evidence" value="ECO:0007669"/>
    <property type="project" value="UniProtKB-KW"/>
</dbReference>
<keyword evidence="2" id="KW-0479">Metal-binding</keyword>
<dbReference type="InterPro" id="IPR025657">
    <property type="entry name" value="RadC_JAB"/>
</dbReference>
<evidence type="ECO:0000256" key="5">
    <source>
        <dbReference type="ARBA" id="ARBA00023049"/>
    </source>
</evidence>
<keyword evidence="4" id="KW-0862">Zinc</keyword>
<organism evidence="7 8">
    <name type="scientific">Seonamhaeicola aphaedonensis</name>
    <dbReference type="NCBI Taxonomy" id="1461338"/>
    <lineage>
        <taxon>Bacteria</taxon>
        <taxon>Pseudomonadati</taxon>
        <taxon>Bacteroidota</taxon>
        <taxon>Flavobacteriia</taxon>
        <taxon>Flavobacteriales</taxon>
        <taxon>Flavobacteriaceae</taxon>
    </lineage>
</organism>
<proteinExistence type="predicted"/>
<dbReference type="PROSITE" id="PS50249">
    <property type="entry name" value="MPN"/>
    <property type="match status" value="1"/>
</dbReference>
<evidence type="ECO:0000313" key="7">
    <source>
        <dbReference type="EMBL" id="RED44704.1"/>
    </source>
</evidence>
<evidence type="ECO:0000256" key="1">
    <source>
        <dbReference type="ARBA" id="ARBA00022670"/>
    </source>
</evidence>
<dbReference type="CDD" id="cd08071">
    <property type="entry name" value="MPN_DUF2466"/>
    <property type="match status" value="1"/>
</dbReference>
<name>A0A3D9H5E6_9FLAO</name>
<evidence type="ECO:0000256" key="3">
    <source>
        <dbReference type="ARBA" id="ARBA00022801"/>
    </source>
</evidence>
<comment type="caution">
    <text evidence="7">The sequence shown here is derived from an EMBL/GenBank/DDBJ whole genome shotgun (WGS) entry which is preliminary data.</text>
</comment>
<dbReference type="Gene3D" id="3.40.140.10">
    <property type="entry name" value="Cytidine Deaminase, domain 2"/>
    <property type="match status" value="1"/>
</dbReference>
<accession>A0A3D9H5E6</accession>
<evidence type="ECO:0000256" key="4">
    <source>
        <dbReference type="ARBA" id="ARBA00022833"/>
    </source>
</evidence>
<evidence type="ECO:0000256" key="2">
    <source>
        <dbReference type="ARBA" id="ARBA00022723"/>
    </source>
</evidence>
<dbReference type="InterPro" id="IPR037518">
    <property type="entry name" value="MPN"/>
</dbReference>
<gene>
    <name evidence="7" type="ORF">DFQ02_1106</name>
</gene>
<dbReference type="Pfam" id="PF04002">
    <property type="entry name" value="RadC"/>
    <property type="match status" value="1"/>
</dbReference>
<feature type="domain" description="MPN" evidence="6">
    <location>
        <begin position="43"/>
        <end position="169"/>
    </location>
</feature>